<dbReference type="Pfam" id="PF22628">
    <property type="entry name" value="zf-CCCH_10"/>
    <property type="match status" value="1"/>
</dbReference>
<dbReference type="GO" id="GO:0003723">
    <property type="term" value="F:RNA binding"/>
    <property type="evidence" value="ECO:0007669"/>
    <property type="project" value="TreeGrafter"/>
</dbReference>
<feature type="signal peptide" evidence="7">
    <location>
        <begin position="1"/>
        <end position="21"/>
    </location>
</feature>
<keyword evidence="3 6" id="KW-0863">Zinc-finger</keyword>
<keyword evidence="7" id="KW-0732">Signal</keyword>
<protein>
    <recommendedName>
        <fullName evidence="8">C3H1-type domain-containing protein</fullName>
    </recommendedName>
</protein>
<accession>A0A2T7NBW6</accession>
<feature type="domain" description="C3H1-type" evidence="8">
    <location>
        <begin position="207"/>
        <end position="232"/>
    </location>
</feature>
<dbReference type="Gene3D" id="3.30.1370.210">
    <property type="match status" value="1"/>
</dbReference>
<evidence type="ECO:0000256" key="6">
    <source>
        <dbReference type="PROSITE-ProRule" id="PRU00723"/>
    </source>
</evidence>
<feature type="chain" id="PRO_5015432776" description="C3H1-type domain-containing protein" evidence="7">
    <location>
        <begin position="22"/>
        <end position="238"/>
    </location>
</feature>
<gene>
    <name evidence="9" type="ORF">C0Q70_21192</name>
</gene>
<dbReference type="AlphaFoldDB" id="A0A2T7NBW6"/>
<evidence type="ECO:0000256" key="5">
    <source>
        <dbReference type="ARBA" id="ARBA00038226"/>
    </source>
</evidence>
<sequence length="238" mass="25748">MHMPLVALATLLPWPDPLVVSSGPPAGVGVTRVVGGLAAPPTPVVGKAISSNAYSIEKAIATLLTPTTDQKCCCDLTTVLAPEMEQKSPRDLTMLLTPATKQKTGVKSGVSRFVPLFQINGSQGQQVHVWSAGPRHARNKFQVGESVMESMDESQACCYALLTLPDCFTWQLLDTLPLCRDFRAGLCDRPTCKFVHVSEDVELTEVGRVVVCRDSVRNACKRASCKYYHIPVPLPPST</sequence>
<keyword evidence="1 6" id="KW-0479">Metal-binding</keyword>
<dbReference type="PANTHER" id="PTHR12675:SF12">
    <property type="entry name" value="PROTEIN MUSCLEBLIND"/>
    <property type="match status" value="1"/>
</dbReference>
<feature type="domain" description="C3H1-type" evidence="8">
    <location>
        <begin position="173"/>
        <end position="199"/>
    </location>
</feature>
<dbReference type="Proteomes" id="UP000245119">
    <property type="component" value="Linkage Group LG14"/>
</dbReference>
<reference evidence="9 10" key="1">
    <citation type="submission" date="2018-04" db="EMBL/GenBank/DDBJ databases">
        <title>The genome of golden apple snail Pomacea canaliculata provides insight into stress tolerance and invasive adaptation.</title>
        <authorList>
            <person name="Liu C."/>
            <person name="Liu B."/>
            <person name="Ren Y."/>
            <person name="Zhang Y."/>
            <person name="Wang H."/>
            <person name="Li S."/>
            <person name="Jiang F."/>
            <person name="Yin L."/>
            <person name="Zhang G."/>
            <person name="Qian W."/>
            <person name="Fan W."/>
        </authorList>
    </citation>
    <scope>NUCLEOTIDE SEQUENCE [LARGE SCALE GENOMIC DNA]</scope>
    <source>
        <strain evidence="9">SZHN2017</strain>
        <tissue evidence="9">Muscle</tissue>
    </source>
</reference>
<dbReference type="InterPro" id="IPR054429">
    <property type="entry name" value="Znf-CCCH_Muscleblind-like"/>
</dbReference>
<feature type="zinc finger region" description="C3H1-type" evidence="6">
    <location>
        <begin position="173"/>
        <end position="199"/>
    </location>
</feature>
<evidence type="ECO:0000313" key="10">
    <source>
        <dbReference type="Proteomes" id="UP000245119"/>
    </source>
</evidence>
<comment type="similarity">
    <text evidence="5">Belongs to the muscleblind family.</text>
</comment>
<evidence type="ECO:0000256" key="2">
    <source>
        <dbReference type="ARBA" id="ARBA00022737"/>
    </source>
</evidence>
<comment type="caution">
    <text evidence="9">The sequence shown here is derived from an EMBL/GenBank/DDBJ whole genome shotgun (WGS) entry which is preliminary data.</text>
</comment>
<organism evidence="9 10">
    <name type="scientific">Pomacea canaliculata</name>
    <name type="common">Golden apple snail</name>
    <dbReference type="NCBI Taxonomy" id="400727"/>
    <lineage>
        <taxon>Eukaryota</taxon>
        <taxon>Metazoa</taxon>
        <taxon>Spiralia</taxon>
        <taxon>Lophotrochozoa</taxon>
        <taxon>Mollusca</taxon>
        <taxon>Gastropoda</taxon>
        <taxon>Caenogastropoda</taxon>
        <taxon>Architaenioglossa</taxon>
        <taxon>Ampullarioidea</taxon>
        <taxon>Ampullariidae</taxon>
        <taxon>Pomacea</taxon>
    </lineage>
</organism>
<dbReference type="GO" id="GO:0008270">
    <property type="term" value="F:zinc ion binding"/>
    <property type="evidence" value="ECO:0007669"/>
    <property type="project" value="UniProtKB-KW"/>
</dbReference>
<evidence type="ECO:0000256" key="7">
    <source>
        <dbReference type="SAM" id="SignalP"/>
    </source>
</evidence>
<dbReference type="PANTHER" id="PTHR12675">
    <property type="entry name" value="MUSCLEBLIND-LIKE PROTEIN"/>
    <property type="match status" value="1"/>
</dbReference>
<proteinExistence type="inferred from homology"/>
<evidence type="ECO:0000259" key="8">
    <source>
        <dbReference type="PROSITE" id="PS50103"/>
    </source>
</evidence>
<dbReference type="InterPro" id="IPR000571">
    <property type="entry name" value="Znf_CCCH"/>
</dbReference>
<evidence type="ECO:0000256" key="3">
    <source>
        <dbReference type="ARBA" id="ARBA00022771"/>
    </source>
</evidence>
<feature type="zinc finger region" description="C3H1-type" evidence="6">
    <location>
        <begin position="207"/>
        <end position="232"/>
    </location>
</feature>
<dbReference type="PROSITE" id="PS50103">
    <property type="entry name" value="ZF_C3H1"/>
    <property type="match status" value="2"/>
</dbReference>
<dbReference type="SMART" id="SM00356">
    <property type="entry name" value="ZnF_C3H1"/>
    <property type="match status" value="2"/>
</dbReference>
<name>A0A2T7NBW6_POMCA</name>
<evidence type="ECO:0000313" key="9">
    <source>
        <dbReference type="EMBL" id="PVD18642.1"/>
    </source>
</evidence>
<keyword evidence="4 6" id="KW-0862">Zinc</keyword>
<keyword evidence="10" id="KW-1185">Reference proteome</keyword>
<keyword evidence="2" id="KW-0677">Repeat</keyword>
<dbReference type="OrthoDB" id="6285980at2759"/>
<evidence type="ECO:0000256" key="1">
    <source>
        <dbReference type="ARBA" id="ARBA00022723"/>
    </source>
</evidence>
<evidence type="ECO:0000256" key="4">
    <source>
        <dbReference type="ARBA" id="ARBA00022833"/>
    </source>
</evidence>
<dbReference type="GO" id="GO:0043484">
    <property type="term" value="P:regulation of RNA splicing"/>
    <property type="evidence" value="ECO:0007669"/>
    <property type="project" value="TreeGrafter"/>
</dbReference>
<dbReference type="EMBL" id="PZQS01000014">
    <property type="protein sequence ID" value="PVD18642.1"/>
    <property type="molecule type" value="Genomic_DNA"/>
</dbReference>